<sequence>MFLTKFHDDRTINVASRVLTTKKYRAPLQSYIIDTNILTKFDDDWRINVASRVLTRKNTKPSCGHVCQPTKNYVTERQTDRQTDRQRDRRTDSLIIMPPFFPKGA</sequence>
<protein>
    <submittedName>
        <fullName evidence="1">Uncharacterized protein</fullName>
    </submittedName>
</protein>
<dbReference type="Proteomes" id="UP000828390">
    <property type="component" value="Unassembled WGS sequence"/>
</dbReference>
<organism evidence="1 2">
    <name type="scientific">Dreissena polymorpha</name>
    <name type="common">Zebra mussel</name>
    <name type="synonym">Mytilus polymorpha</name>
    <dbReference type="NCBI Taxonomy" id="45954"/>
    <lineage>
        <taxon>Eukaryota</taxon>
        <taxon>Metazoa</taxon>
        <taxon>Spiralia</taxon>
        <taxon>Lophotrochozoa</taxon>
        <taxon>Mollusca</taxon>
        <taxon>Bivalvia</taxon>
        <taxon>Autobranchia</taxon>
        <taxon>Heteroconchia</taxon>
        <taxon>Euheterodonta</taxon>
        <taxon>Imparidentia</taxon>
        <taxon>Neoheterodontei</taxon>
        <taxon>Myida</taxon>
        <taxon>Dreissenoidea</taxon>
        <taxon>Dreissenidae</taxon>
        <taxon>Dreissena</taxon>
    </lineage>
</organism>
<reference evidence="1" key="1">
    <citation type="journal article" date="2019" name="bioRxiv">
        <title>The Genome of the Zebra Mussel, Dreissena polymorpha: A Resource for Invasive Species Research.</title>
        <authorList>
            <person name="McCartney M.A."/>
            <person name="Auch B."/>
            <person name="Kono T."/>
            <person name="Mallez S."/>
            <person name="Zhang Y."/>
            <person name="Obille A."/>
            <person name="Becker A."/>
            <person name="Abrahante J.E."/>
            <person name="Garbe J."/>
            <person name="Badalamenti J.P."/>
            <person name="Herman A."/>
            <person name="Mangelson H."/>
            <person name="Liachko I."/>
            <person name="Sullivan S."/>
            <person name="Sone E.D."/>
            <person name="Koren S."/>
            <person name="Silverstein K.A.T."/>
            <person name="Beckman K.B."/>
            <person name="Gohl D.M."/>
        </authorList>
    </citation>
    <scope>NUCLEOTIDE SEQUENCE</scope>
    <source>
        <strain evidence="1">Duluth1</strain>
        <tissue evidence="1">Whole animal</tissue>
    </source>
</reference>
<gene>
    <name evidence="1" type="ORF">DPMN_162363</name>
</gene>
<reference evidence="1" key="2">
    <citation type="submission" date="2020-11" db="EMBL/GenBank/DDBJ databases">
        <authorList>
            <person name="McCartney M.A."/>
            <person name="Auch B."/>
            <person name="Kono T."/>
            <person name="Mallez S."/>
            <person name="Becker A."/>
            <person name="Gohl D.M."/>
            <person name="Silverstein K.A.T."/>
            <person name="Koren S."/>
            <person name="Bechman K.B."/>
            <person name="Herman A."/>
            <person name="Abrahante J.E."/>
            <person name="Garbe J."/>
        </authorList>
    </citation>
    <scope>NUCLEOTIDE SEQUENCE</scope>
    <source>
        <strain evidence="1">Duluth1</strain>
        <tissue evidence="1">Whole animal</tissue>
    </source>
</reference>
<evidence type="ECO:0000313" key="2">
    <source>
        <dbReference type="Proteomes" id="UP000828390"/>
    </source>
</evidence>
<comment type="caution">
    <text evidence="1">The sequence shown here is derived from an EMBL/GenBank/DDBJ whole genome shotgun (WGS) entry which is preliminary data.</text>
</comment>
<dbReference type="EMBL" id="JAIWYP010000008">
    <property type="protein sequence ID" value="KAH3784408.1"/>
    <property type="molecule type" value="Genomic_DNA"/>
</dbReference>
<keyword evidence="2" id="KW-1185">Reference proteome</keyword>
<name>A0A9D4ES58_DREPO</name>
<evidence type="ECO:0000313" key="1">
    <source>
        <dbReference type="EMBL" id="KAH3784408.1"/>
    </source>
</evidence>
<dbReference type="AlphaFoldDB" id="A0A9D4ES58"/>
<accession>A0A9D4ES58</accession>
<proteinExistence type="predicted"/>